<evidence type="ECO:0000313" key="2">
    <source>
        <dbReference type="EMBL" id="MBK0382454.1"/>
    </source>
</evidence>
<dbReference type="Pfam" id="PF05893">
    <property type="entry name" value="LuxC"/>
    <property type="match status" value="1"/>
</dbReference>
<keyword evidence="1" id="KW-0521">NADP</keyword>
<protein>
    <submittedName>
        <fullName evidence="2">Acyl-CoA reductase</fullName>
    </submittedName>
</protein>
<dbReference type="RefSeq" id="WP_200585227.1">
    <property type="nucleotide sequence ID" value="NZ_JAEHFY010000006.1"/>
</dbReference>
<evidence type="ECO:0000313" key="3">
    <source>
        <dbReference type="Proteomes" id="UP000660024"/>
    </source>
</evidence>
<proteinExistence type="predicted"/>
<gene>
    <name evidence="2" type="ORF">I5M32_05720</name>
</gene>
<dbReference type="SUPFAM" id="SSF53720">
    <property type="entry name" value="ALDH-like"/>
    <property type="match status" value="1"/>
</dbReference>
<accession>A0ABS1BHW5</accession>
<organism evidence="2 3">
    <name type="scientific">Pedobacter segetis</name>
    <dbReference type="NCBI Taxonomy" id="2793069"/>
    <lineage>
        <taxon>Bacteria</taxon>
        <taxon>Pseudomonadati</taxon>
        <taxon>Bacteroidota</taxon>
        <taxon>Sphingobacteriia</taxon>
        <taxon>Sphingobacteriales</taxon>
        <taxon>Sphingobacteriaceae</taxon>
        <taxon>Pedobacter</taxon>
    </lineage>
</organism>
<name>A0ABS1BHW5_9SPHI</name>
<keyword evidence="3" id="KW-1185">Reference proteome</keyword>
<dbReference type="Proteomes" id="UP000660024">
    <property type="component" value="Unassembled WGS sequence"/>
</dbReference>
<comment type="caution">
    <text evidence="2">The sequence shown here is derived from an EMBL/GenBank/DDBJ whole genome shotgun (WGS) entry which is preliminary data.</text>
</comment>
<sequence length="343" mass="38919">MSDFFKENRVEAFTRLGDFLLNPNDDFKNTIESAKHKNAWFSQEQVLSAINANGQMLNKADLLKFTANIPGLNHHPKNVGLILAGNIPLVGFHDILTVLLTGNIAVIKLSSQDDLLIPYILSKLVETEPNFKNKIQFVEKLESFDAVIATGSNNSSRYFDHYFSKVPNIIRKNRNSVALLTGKETTEDLKRLGADIFNYYGLGCRNVSKLFVPEGYVFKHFFESIEEFSPIINHHKYNNNYDYNKSIFLINKNQHFDNGFLLVAKDDRMVSPLATVYYQEYQTLGQAIEILNNKANEVQVVVSSVNESMVPSKVSFGESQNPKLWDFADGVDTISFLNSLNRI</sequence>
<evidence type="ECO:0000256" key="1">
    <source>
        <dbReference type="ARBA" id="ARBA00022857"/>
    </source>
</evidence>
<dbReference type="InterPro" id="IPR016161">
    <property type="entry name" value="Ald_DH/histidinol_DH"/>
</dbReference>
<reference evidence="2 3" key="1">
    <citation type="submission" date="2020-12" db="EMBL/GenBank/DDBJ databases">
        <title>Bacterial novel species Pedobacter sp. SD-b isolated from soil.</title>
        <authorList>
            <person name="Jung H.-Y."/>
        </authorList>
    </citation>
    <scope>NUCLEOTIDE SEQUENCE [LARGE SCALE GENOMIC DNA]</scope>
    <source>
        <strain evidence="2 3">SD-b</strain>
    </source>
</reference>
<dbReference type="EMBL" id="JAEHFY010000006">
    <property type="protein sequence ID" value="MBK0382454.1"/>
    <property type="molecule type" value="Genomic_DNA"/>
</dbReference>
<dbReference type="InterPro" id="IPR008670">
    <property type="entry name" value="CoA_reduct_LuxC"/>
</dbReference>